<dbReference type="GO" id="GO:1990573">
    <property type="term" value="P:potassium ion import across plasma membrane"/>
    <property type="evidence" value="ECO:0007669"/>
    <property type="project" value="TreeGrafter"/>
</dbReference>
<dbReference type="PANTHER" id="PTHR31064">
    <property type="entry name" value="POTASSIUM TRANSPORT PROTEIN DDB_G0292412-RELATED"/>
    <property type="match status" value="1"/>
</dbReference>
<reference evidence="2 3" key="1">
    <citation type="submission" date="2017-06" db="EMBL/GenBank/DDBJ databases">
        <title>Ant-infecting Ophiocordyceps genomes reveal a high diversity of potential behavioral manipulation genes and a possible major role for enterotoxins.</title>
        <authorList>
            <person name="De Bekker C."/>
            <person name="Evans H.C."/>
            <person name="Brachmann A."/>
            <person name="Hughes D.P."/>
        </authorList>
    </citation>
    <scope>NUCLEOTIDE SEQUENCE [LARGE SCALE GENOMIC DNA]</scope>
    <source>
        <strain evidence="2 3">Map64</strain>
    </source>
</reference>
<evidence type="ECO:0000256" key="1">
    <source>
        <dbReference type="SAM" id="Phobius"/>
    </source>
</evidence>
<protein>
    <submittedName>
        <fullName evidence="2">Uncharacterized protein</fullName>
    </submittedName>
</protein>
<keyword evidence="1" id="KW-1133">Transmembrane helix</keyword>
<proteinExistence type="predicted"/>
<dbReference type="OrthoDB" id="9999863at2759"/>
<keyword evidence="3" id="KW-1185">Reference proteome</keyword>
<dbReference type="EMBL" id="NJET01000120">
    <property type="protein sequence ID" value="PHH61002.1"/>
    <property type="molecule type" value="Genomic_DNA"/>
</dbReference>
<name>A0A2C5Y1A1_9HYPO</name>
<feature type="transmembrane region" description="Helical" evidence="1">
    <location>
        <begin position="39"/>
        <end position="64"/>
    </location>
</feature>
<keyword evidence="1" id="KW-0812">Transmembrane</keyword>
<evidence type="ECO:0000313" key="3">
    <source>
        <dbReference type="Proteomes" id="UP000226192"/>
    </source>
</evidence>
<organism evidence="2 3">
    <name type="scientific">Ophiocordyceps australis</name>
    <dbReference type="NCBI Taxonomy" id="1399860"/>
    <lineage>
        <taxon>Eukaryota</taxon>
        <taxon>Fungi</taxon>
        <taxon>Dikarya</taxon>
        <taxon>Ascomycota</taxon>
        <taxon>Pezizomycotina</taxon>
        <taxon>Sordariomycetes</taxon>
        <taxon>Hypocreomycetidae</taxon>
        <taxon>Hypocreales</taxon>
        <taxon>Ophiocordycipitaceae</taxon>
        <taxon>Ophiocordyceps</taxon>
    </lineage>
</organism>
<sequence>MYPYGNISAIDAYFMGCSASTESGLATVDLKELALYQQIYLYVTPMLTNMGFVNIVVVLVRLHWFNKRIDKTGKSVQRWEFLGC</sequence>
<keyword evidence="1" id="KW-0472">Membrane</keyword>
<dbReference type="AlphaFoldDB" id="A0A2C5Y1A1"/>
<dbReference type="GO" id="GO:0030007">
    <property type="term" value="P:intracellular potassium ion homeostasis"/>
    <property type="evidence" value="ECO:0007669"/>
    <property type="project" value="TreeGrafter"/>
</dbReference>
<accession>A0A2C5Y1A1</accession>
<dbReference type="GO" id="GO:0005886">
    <property type="term" value="C:plasma membrane"/>
    <property type="evidence" value="ECO:0007669"/>
    <property type="project" value="TreeGrafter"/>
</dbReference>
<dbReference type="GO" id="GO:0140107">
    <property type="term" value="F:high-affinity potassium ion transmembrane transporter activity"/>
    <property type="evidence" value="ECO:0007669"/>
    <property type="project" value="TreeGrafter"/>
</dbReference>
<dbReference type="InterPro" id="IPR051143">
    <property type="entry name" value="TrkH_K-transport"/>
</dbReference>
<evidence type="ECO:0000313" key="2">
    <source>
        <dbReference type="EMBL" id="PHH61002.1"/>
    </source>
</evidence>
<dbReference type="STRING" id="1399860.A0A2C5Y1A1"/>
<comment type="caution">
    <text evidence="2">The sequence shown here is derived from an EMBL/GenBank/DDBJ whole genome shotgun (WGS) entry which is preliminary data.</text>
</comment>
<dbReference type="PANTHER" id="PTHR31064:SF5">
    <property type="entry name" value="POTASSIUM ION TRANSPORTER (EUROFUNG)"/>
    <property type="match status" value="1"/>
</dbReference>
<dbReference type="Proteomes" id="UP000226192">
    <property type="component" value="Unassembled WGS sequence"/>
</dbReference>
<gene>
    <name evidence="2" type="ORF">CDD81_968</name>
</gene>